<dbReference type="PROSITE" id="PS50885">
    <property type="entry name" value="HAMP"/>
    <property type="match status" value="1"/>
</dbReference>
<feature type="domain" description="Methyl-accepting transducer" evidence="6">
    <location>
        <begin position="267"/>
        <end position="496"/>
    </location>
</feature>
<dbReference type="Pfam" id="PF00015">
    <property type="entry name" value="MCPsignal"/>
    <property type="match status" value="1"/>
</dbReference>
<dbReference type="PANTHER" id="PTHR43531">
    <property type="entry name" value="PROTEIN ICFG"/>
    <property type="match status" value="1"/>
</dbReference>
<dbReference type="SUPFAM" id="SSF58104">
    <property type="entry name" value="Methyl-accepting chemotaxis protein (MCP) signaling domain"/>
    <property type="match status" value="1"/>
</dbReference>
<dbReference type="RefSeq" id="WP_191723772.1">
    <property type="nucleotide sequence ID" value="NZ_JACSQK010000006.1"/>
</dbReference>
<dbReference type="SMART" id="SM00283">
    <property type="entry name" value="MA"/>
    <property type="match status" value="1"/>
</dbReference>
<dbReference type="PRINTS" id="PR00260">
    <property type="entry name" value="CHEMTRNSDUCR"/>
</dbReference>
<keyword evidence="5" id="KW-0472">Membrane</keyword>
<name>A0ABR8SD32_9BURK</name>
<gene>
    <name evidence="8" type="ORF">H9646_12825</name>
</gene>
<evidence type="ECO:0000256" key="1">
    <source>
        <dbReference type="ARBA" id="ARBA00022481"/>
    </source>
</evidence>
<keyword evidence="3" id="KW-0807">Transducer</keyword>
<dbReference type="EMBL" id="JACSQK010000006">
    <property type="protein sequence ID" value="MBD7961367.1"/>
    <property type="molecule type" value="Genomic_DNA"/>
</dbReference>
<evidence type="ECO:0000256" key="5">
    <source>
        <dbReference type="SAM" id="Phobius"/>
    </source>
</evidence>
<evidence type="ECO:0000256" key="3">
    <source>
        <dbReference type="PROSITE-ProRule" id="PRU00284"/>
    </source>
</evidence>
<keyword evidence="5" id="KW-0812">Transmembrane</keyword>
<feature type="region of interest" description="Disordered" evidence="4">
    <location>
        <begin position="531"/>
        <end position="576"/>
    </location>
</feature>
<feature type="compositionally biased region" description="Low complexity" evidence="4">
    <location>
        <begin position="553"/>
        <end position="562"/>
    </location>
</feature>
<dbReference type="InterPro" id="IPR004090">
    <property type="entry name" value="Chemotax_Me-accpt_rcpt"/>
</dbReference>
<dbReference type="InterPro" id="IPR024478">
    <property type="entry name" value="HlyB_4HB_MCP"/>
</dbReference>
<dbReference type="Pfam" id="PF00672">
    <property type="entry name" value="HAMP"/>
    <property type="match status" value="1"/>
</dbReference>
<dbReference type="SMART" id="SM00304">
    <property type="entry name" value="HAMP"/>
    <property type="match status" value="1"/>
</dbReference>
<protein>
    <submittedName>
        <fullName evidence="8">MCP four helix bundle domain-containing protein</fullName>
    </submittedName>
</protein>
<evidence type="ECO:0000313" key="8">
    <source>
        <dbReference type="EMBL" id="MBD7961367.1"/>
    </source>
</evidence>
<organism evidence="8 9">
    <name type="scientific">Comamonas avium</name>
    <dbReference type="NCBI Taxonomy" id="2762231"/>
    <lineage>
        <taxon>Bacteria</taxon>
        <taxon>Pseudomonadati</taxon>
        <taxon>Pseudomonadota</taxon>
        <taxon>Betaproteobacteria</taxon>
        <taxon>Burkholderiales</taxon>
        <taxon>Comamonadaceae</taxon>
        <taxon>Comamonas</taxon>
    </lineage>
</organism>
<dbReference type="PROSITE" id="PS50111">
    <property type="entry name" value="CHEMOTAXIS_TRANSDUC_2"/>
    <property type="match status" value="1"/>
</dbReference>
<dbReference type="Gene3D" id="6.10.340.10">
    <property type="match status" value="1"/>
</dbReference>
<dbReference type="Proteomes" id="UP000634919">
    <property type="component" value="Unassembled WGS sequence"/>
</dbReference>
<feature type="domain" description="HAMP" evidence="7">
    <location>
        <begin position="210"/>
        <end position="262"/>
    </location>
</feature>
<sequence length="576" mass="61391">MDRLKISVRMTLVFMAMMALLLVLGGVALWGSSTQSTVLTEITQSQIPVIRTLNNITDGANEQAIQFRNLGLFPAEKIQASARAVIQKSRSEVSAEVETLQKHAVSEQGSALVDKLKQGRAEFHKFGNEFIELLDKNQRDEALVLLETKLRPTQLEYQNVIREILNLQTKDSERASQQAEAAARDLSRNVLITSVVAMALAIFLAVAITRSITRPLAQAVAVADRVAGGDLSEQITVKSKDEMGQLLNALQRMQQSLVKTVTTVRSDAQGVAASSAQIAVGNSDLSSRTEEQASALEQTAASMEQLGATVKQNADNARQANQMAISASSVAAQGGEVVAEVVETMKNIDASSNKIADIISVIDSIAFQTNILALNAAVEAARAGEQGRGFAVVASEVRALAQRSAEAAKEIKLLINTSVECVEHGSQLVDKAGKTMTEVVTAIRRVTDLMGEISAASHEQSTGMAQISEAVTQMDQTTQQNAALVEEMAAGASSLNNQAQSLVGAVAVFKLSAFEHTAGAEMAPFVAPARKTNPAPTLERPQGSVIKDRAPALRRPAMMAGAQQSTNKDDDDWGSF</sequence>
<feature type="transmembrane region" description="Helical" evidence="5">
    <location>
        <begin position="190"/>
        <end position="208"/>
    </location>
</feature>
<evidence type="ECO:0000256" key="4">
    <source>
        <dbReference type="SAM" id="MobiDB-lite"/>
    </source>
</evidence>
<keyword evidence="9" id="KW-1185">Reference proteome</keyword>
<dbReference type="PANTHER" id="PTHR43531:SF14">
    <property type="entry name" value="METHYL-ACCEPTING CHEMOTAXIS PROTEIN I-RELATED"/>
    <property type="match status" value="1"/>
</dbReference>
<dbReference type="Gene3D" id="1.10.287.950">
    <property type="entry name" value="Methyl-accepting chemotaxis protein"/>
    <property type="match status" value="1"/>
</dbReference>
<reference evidence="8 9" key="1">
    <citation type="submission" date="2020-08" db="EMBL/GenBank/DDBJ databases">
        <title>A Genomic Blueprint of the Chicken Gut Microbiome.</title>
        <authorList>
            <person name="Gilroy R."/>
            <person name="Ravi A."/>
            <person name="Getino M."/>
            <person name="Pursley I."/>
            <person name="Horton D.L."/>
            <person name="Alikhan N.-F."/>
            <person name="Baker D."/>
            <person name="Gharbi K."/>
            <person name="Hall N."/>
            <person name="Watson M."/>
            <person name="Adriaenssens E.M."/>
            <person name="Foster-Nyarko E."/>
            <person name="Jarju S."/>
            <person name="Secka A."/>
            <person name="Antonio M."/>
            <person name="Oren A."/>
            <person name="Chaudhuri R."/>
            <person name="La Ragione R.M."/>
            <person name="Hildebrand F."/>
            <person name="Pallen M.J."/>
        </authorList>
    </citation>
    <scope>NUCLEOTIDE SEQUENCE [LARGE SCALE GENOMIC DNA]</scope>
    <source>
        <strain evidence="8 9">Sa2CVA6</strain>
    </source>
</reference>
<evidence type="ECO:0000256" key="2">
    <source>
        <dbReference type="ARBA" id="ARBA00029447"/>
    </source>
</evidence>
<dbReference type="CDD" id="cd11386">
    <property type="entry name" value="MCP_signal"/>
    <property type="match status" value="1"/>
</dbReference>
<evidence type="ECO:0000259" key="6">
    <source>
        <dbReference type="PROSITE" id="PS50111"/>
    </source>
</evidence>
<dbReference type="CDD" id="cd06225">
    <property type="entry name" value="HAMP"/>
    <property type="match status" value="1"/>
</dbReference>
<dbReference type="InterPro" id="IPR003660">
    <property type="entry name" value="HAMP_dom"/>
</dbReference>
<keyword evidence="5" id="KW-1133">Transmembrane helix</keyword>
<evidence type="ECO:0000259" key="7">
    <source>
        <dbReference type="PROSITE" id="PS50885"/>
    </source>
</evidence>
<dbReference type="InterPro" id="IPR051310">
    <property type="entry name" value="MCP_chemotaxis"/>
</dbReference>
<comment type="similarity">
    <text evidence="2">Belongs to the methyl-accepting chemotaxis (MCP) protein family.</text>
</comment>
<dbReference type="CDD" id="cd19411">
    <property type="entry name" value="MCP2201-like_sensor"/>
    <property type="match status" value="1"/>
</dbReference>
<dbReference type="Pfam" id="PF12729">
    <property type="entry name" value="4HB_MCP_1"/>
    <property type="match status" value="1"/>
</dbReference>
<keyword evidence="1" id="KW-0488">Methylation</keyword>
<comment type="caution">
    <text evidence="8">The sequence shown here is derived from an EMBL/GenBank/DDBJ whole genome shotgun (WGS) entry which is preliminary data.</text>
</comment>
<accession>A0ABR8SD32</accession>
<dbReference type="InterPro" id="IPR047347">
    <property type="entry name" value="YvaQ-like_sensor"/>
</dbReference>
<dbReference type="InterPro" id="IPR004089">
    <property type="entry name" value="MCPsignal_dom"/>
</dbReference>
<evidence type="ECO:0000313" key="9">
    <source>
        <dbReference type="Proteomes" id="UP000634919"/>
    </source>
</evidence>
<proteinExistence type="inferred from homology"/>